<dbReference type="EMBL" id="BOMH01000002">
    <property type="protein sequence ID" value="GID62451.1"/>
    <property type="molecule type" value="Genomic_DNA"/>
</dbReference>
<evidence type="ECO:0000259" key="5">
    <source>
        <dbReference type="PROSITE" id="PS50977"/>
    </source>
</evidence>
<dbReference type="InterPro" id="IPR050109">
    <property type="entry name" value="HTH-type_TetR-like_transc_reg"/>
</dbReference>
<name>A0A919M8Y3_9ACTN</name>
<dbReference type="GO" id="GO:0003700">
    <property type="term" value="F:DNA-binding transcription factor activity"/>
    <property type="evidence" value="ECO:0007669"/>
    <property type="project" value="TreeGrafter"/>
</dbReference>
<dbReference type="Pfam" id="PF00440">
    <property type="entry name" value="TetR_N"/>
    <property type="match status" value="1"/>
</dbReference>
<keyword evidence="2 4" id="KW-0238">DNA-binding</keyword>
<organism evidence="6 7">
    <name type="scientific">Actinoplanes cyaneus</name>
    <dbReference type="NCBI Taxonomy" id="52696"/>
    <lineage>
        <taxon>Bacteria</taxon>
        <taxon>Bacillati</taxon>
        <taxon>Actinomycetota</taxon>
        <taxon>Actinomycetes</taxon>
        <taxon>Micromonosporales</taxon>
        <taxon>Micromonosporaceae</taxon>
        <taxon>Actinoplanes</taxon>
    </lineage>
</organism>
<dbReference type="RefSeq" id="WP_203737893.1">
    <property type="nucleotide sequence ID" value="NZ_BAAAUC010000002.1"/>
</dbReference>
<reference evidence="6" key="1">
    <citation type="submission" date="2021-01" db="EMBL/GenBank/DDBJ databases">
        <title>Whole genome shotgun sequence of Actinoplanes cyaneus NBRC 14990.</title>
        <authorList>
            <person name="Komaki H."/>
            <person name="Tamura T."/>
        </authorList>
    </citation>
    <scope>NUCLEOTIDE SEQUENCE</scope>
    <source>
        <strain evidence="6">NBRC 14990</strain>
    </source>
</reference>
<dbReference type="PRINTS" id="PR00455">
    <property type="entry name" value="HTHTETR"/>
</dbReference>
<dbReference type="InterPro" id="IPR001647">
    <property type="entry name" value="HTH_TetR"/>
</dbReference>
<feature type="domain" description="HTH tetR-type" evidence="5">
    <location>
        <begin position="9"/>
        <end position="69"/>
    </location>
</feature>
<dbReference type="Proteomes" id="UP000619479">
    <property type="component" value="Unassembled WGS sequence"/>
</dbReference>
<dbReference type="GO" id="GO:0000976">
    <property type="term" value="F:transcription cis-regulatory region binding"/>
    <property type="evidence" value="ECO:0007669"/>
    <property type="project" value="TreeGrafter"/>
</dbReference>
<evidence type="ECO:0000256" key="3">
    <source>
        <dbReference type="ARBA" id="ARBA00023163"/>
    </source>
</evidence>
<dbReference type="AlphaFoldDB" id="A0A919M8Y3"/>
<feature type="DNA-binding region" description="H-T-H motif" evidence="4">
    <location>
        <begin position="32"/>
        <end position="51"/>
    </location>
</feature>
<proteinExistence type="predicted"/>
<evidence type="ECO:0000256" key="2">
    <source>
        <dbReference type="ARBA" id="ARBA00023125"/>
    </source>
</evidence>
<evidence type="ECO:0000313" key="7">
    <source>
        <dbReference type="Proteomes" id="UP000619479"/>
    </source>
</evidence>
<dbReference type="SUPFAM" id="SSF46689">
    <property type="entry name" value="Homeodomain-like"/>
    <property type="match status" value="1"/>
</dbReference>
<dbReference type="PANTHER" id="PTHR30055">
    <property type="entry name" value="HTH-TYPE TRANSCRIPTIONAL REGULATOR RUTR"/>
    <property type="match status" value="1"/>
</dbReference>
<keyword evidence="7" id="KW-1185">Reference proteome</keyword>
<evidence type="ECO:0000256" key="1">
    <source>
        <dbReference type="ARBA" id="ARBA00023015"/>
    </source>
</evidence>
<dbReference type="InterPro" id="IPR009057">
    <property type="entry name" value="Homeodomain-like_sf"/>
</dbReference>
<evidence type="ECO:0000256" key="4">
    <source>
        <dbReference type="PROSITE-ProRule" id="PRU00335"/>
    </source>
</evidence>
<comment type="caution">
    <text evidence="6">The sequence shown here is derived from an EMBL/GenBank/DDBJ whole genome shotgun (WGS) entry which is preliminary data.</text>
</comment>
<evidence type="ECO:0000313" key="6">
    <source>
        <dbReference type="EMBL" id="GID62451.1"/>
    </source>
</evidence>
<accession>A0A919M8Y3</accession>
<dbReference type="PROSITE" id="PS50977">
    <property type="entry name" value="HTH_TETR_2"/>
    <property type="match status" value="1"/>
</dbReference>
<keyword evidence="1" id="KW-0805">Transcription regulation</keyword>
<dbReference type="Gene3D" id="1.10.357.10">
    <property type="entry name" value="Tetracycline Repressor, domain 2"/>
    <property type="match status" value="1"/>
</dbReference>
<gene>
    <name evidence="6" type="ORF">Acy02nite_03320</name>
</gene>
<protein>
    <submittedName>
        <fullName evidence="6">TetR family transcriptional regulator</fullName>
    </submittedName>
</protein>
<sequence length="193" mass="21288">MAAGQRRGADTKAEIRRVAIELFTERGYEATSLREIAERLGITKAALYYHYSSKESIVLSIFQAHLDALDELVTWAREQPPSPELRARAVDRMIDLSVGSGMAAMKFAMANQHVVRELHPGKGERESMFGKLTELFDILTGPDAPIEETLRVRSALLSVNIVLMAARGLDASETAITTVARDIAHTLINTKNP</sequence>
<keyword evidence="3" id="KW-0804">Transcription</keyword>
<dbReference type="PANTHER" id="PTHR30055:SF234">
    <property type="entry name" value="HTH-TYPE TRANSCRIPTIONAL REGULATOR BETI"/>
    <property type="match status" value="1"/>
</dbReference>